<feature type="transmembrane region" description="Helical" evidence="2">
    <location>
        <begin position="922"/>
        <end position="945"/>
    </location>
</feature>
<keyword evidence="2" id="KW-0812">Transmembrane</keyword>
<keyword evidence="2" id="KW-0472">Membrane</keyword>
<feature type="transmembrane region" description="Helical" evidence="2">
    <location>
        <begin position="120"/>
        <end position="138"/>
    </location>
</feature>
<feature type="transmembrane region" description="Helical" evidence="2">
    <location>
        <begin position="726"/>
        <end position="747"/>
    </location>
</feature>
<gene>
    <name evidence="3" type="ORF">FisN_20Hh008</name>
</gene>
<evidence type="ECO:0000313" key="3">
    <source>
        <dbReference type="EMBL" id="GAX23808.1"/>
    </source>
</evidence>
<feature type="compositionally biased region" description="Polar residues" evidence="1">
    <location>
        <begin position="1"/>
        <end position="15"/>
    </location>
</feature>
<feature type="transmembrane region" description="Helical" evidence="2">
    <location>
        <begin position="762"/>
        <end position="783"/>
    </location>
</feature>
<feature type="transmembrane region" description="Helical" evidence="2">
    <location>
        <begin position="804"/>
        <end position="823"/>
    </location>
</feature>
<feature type="transmembrane region" description="Helical" evidence="2">
    <location>
        <begin position="682"/>
        <end position="705"/>
    </location>
</feature>
<feature type="transmembrane region" description="Helical" evidence="2">
    <location>
        <begin position="957"/>
        <end position="978"/>
    </location>
</feature>
<feature type="transmembrane region" description="Helical" evidence="2">
    <location>
        <begin position="890"/>
        <end position="910"/>
    </location>
</feature>
<feature type="transmembrane region" description="Helical" evidence="2">
    <location>
        <begin position="645"/>
        <end position="662"/>
    </location>
</feature>
<reference evidence="3 4" key="1">
    <citation type="journal article" date="2015" name="Plant Cell">
        <title>Oil accumulation by the oleaginous diatom Fistulifera solaris as revealed by the genome and transcriptome.</title>
        <authorList>
            <person name="Tanaka T."/>
            <person name="Maeda Y."/>
            <person name="Veluchamy A."/>
            <person name="Tanaka M."/>
            <person name="Abida H."/>
            <person name="Marechal E."/>
            <person name="Bowler C."/>
            <person name="Muto M."/>
            <person name="Sunaga Y."/>
            <person name="Tanaka M."/>
            <person name="Yoshino T."/>
            <person name="Taniguchi T."/>
            <person name="Fukuda Y."/>
            <person name="Nemoto M."/>
            <person name="Matsumoto M."/>
            <person name="Wong P.S."/>
            <person name="Aburatani S."/>
            <person name="Fujibuchi W."/>
        </authorList>
    </citation>
    <scope>NUCLEOTIDE SEQUENCE [LARGE SCALE GENOMIC DNA]</scope>
    <source>
        <strain evidence="3 4">JPCC DA0580</strain>
    </source>
</reference>
<dbReference type="EMBL" id="BDSP01000204">
    <property type="protein sequence ID" value="GAX23808.1"/>
    <property type="molecule type" value="Genomic_DNA"/>
</dbReference>
<organism evidence="3 4">
    <name type="scientific">Fistulifera solaris</name>
    <name type="common">Oleaginous diatom</name>
    <dbReference type="NCBI Taxonomy" id="1519565"/>
    <lineage>
        <taxon>Eukaryota</taxon>
        <taxon>Sar</taxon>
        <taxon>Stramenopiles</taxon>
        <taxon>Ochrophyta</taxon>
        <taxon>Bacillariophyta</taxon>
        <taxon>Bacillariophyceae</taxon>
        <taxon>Bacillariophycidae</taxon>
        <taxon>Naviculales</taxon>
        <taxon>Naviculaceae</taxon>
        <taxon>Fistulifera</taxon>
    </lineage>
</organism>
<feature type="transmembrane region" description="Helical" evidence="2">
    <location>
        <begin position="218"/>
        <end position="237"/>
    </location>
</feature>
<feature type="transmembrane region" description="Helical" evidence="2">
    <location>
        <begin position="249"/>
        <end position="271"/>
    </location>
</feature>
<feature type="transmembrane region" description="Helical" evidence="2">
    <location>
        <begin position="468"/>
        <end position="486"/>
    </location>
</feature>
<comment type="caution">
    <text evidence="3">The sequence shown here is derived from an EMBL/GenBank/DDBJ whole genome shotgun (WGS) entry which is preliminary data.</text>
</comment>
<dbReference type="AlphaFoldDB" id="A0A1Z5KD05"/>
<dbReference type="InParanoid" id="A0A1Z5KD05"/>
<evidence type="ECO:0000313" key="4">
    <source>
        <dbReference type="Proteomes" id="UP000198406"/>
    </source>
</evidence>
<feature type="transmembrane region" description="Helical" evidence="2">
    <location>
        <begin position="1111"/>
        <end position="1130"/>
    </location>
</feature>
<evidence type="ECO:0000256" key="1">
    <source>
        <dbReference type="SAM" id="MobiDB-lite"/>
    </source>
</evidence>
<keyword evidence="2" id="KW-1133">Transmembrane helix</keyword>
<feature type="transmembrane region" description="Helical" evidence="2">
    <location>
        <begin position="531"/>
        <end position="555"/>
    </location>
</feature>
<dbReference type="Proteomes" id="UP000198406">
    <property type="component" value="Unassembled WGS sequence"/>
</dbReference>
<feature type="transmembrane region" description="Helical" evidence="2">
    <location>
        <begin position="1025"/>
        <end position="1045"/>
    </location>
</feature>
<feature type="transmembrane region" description="Helical" evidence="2">
    <location>
        <begin position="1057"/>
        <end position="1077"/>
    </location>
</feature>
<feature type="transmembrane region" description="Helical" evidence="2">
    <location>
        <begin position="292"/>
        <end position="314"/>
    </location>
</feature>
<name>A0A1Z5KD05_FISSO</name>
<accession>A0A1Z5KD05</accession>
<evidence type="ECO:0000256" key="2">
    <source>
        <dbReference type="SAM" id="Phobius"/>
    </source>
</evidence>
<proteinExistence type="predicted"/>
<feature type="transmembrane region" description="Helical" evidence="2">
    <location>
        <begin position="493"/>
        <end position="511"/>
    </location>
</feature>
<feature type="region of interest" description="Disordered" evidence="1">
    <location>
        <begin position="1"/>
        <end position="22"/>
    </location>
</feature>
<feature type="transmembrane region" description="Helical" evidence="2">
    <location>
        <begin position="414"/>
        <end position="433"/>
    </location>
</feature>
<dbReference type="OrthoDB" id="47619at2759"/>
<feature type="transmembrane region" description="Helical" evidence="2">
    <location>
        <begin position="145"/>
        <end position="164"/>
    </location>
</feature>
<feature type="transmembrane region" description="Helical" evidence="2">
    <location>
        <begin position="334"/>
        <end position="354"/>
    </location>
</feature>
<feature type="transmembrane region" description="Helical" evidence="2">
    <location>
        <begin position="176"/>
        <end position="197"/>
    </location>
</feature>
<feature type="transmembrane region" description="Helical" evidence="2">
    <location>
        <begin position="993"/>
        <end position="1013"/>
    </location>
</feature>
<feature type="transmembrane region" description="Helical" evidence="2">
    <location>
        <begin position="855"/>
        <end position="874"/>
    </location>
</feature>
<protein>
    <submittedName>
        <fullName evidence="3">Uncharacterized protein</fullName>
    </submittedName>
</protein>
<keyword evidence="4" id="KW-1185">Reference proteome</keyword>
<sequence length="1160" mass="128019">MYRSVTNNGNGNNPSRGDDNLYVYGHAQSTEQSSPYLRRPVAAYSNYERLSNPSLLEPLGIIPSSRYTYASNPIPSPIYTSTDPLKQQQPEPFIYKHNKLMSALLLPTGLLLFSNQQSTAPSICFLFIALIVYALDLIQSRDGVLCITWLAVPVLSLVNGWSWLSEDYGEDSTGVALLQTLFQTGAAACFWALVAAWGTLQFPEWLTTYPTIARQMEAGMHGASPLILASFATHPSIRYVESNYGPDAAATFAPHMFAVFVWLGMITVGSCRTSFPTKDDEAHENTGKLRKPNFIVTSNVALSHVMVLLLAPPSMHFITFWRRLLSRMADFDDWFDWFLALAIPYLLMISLSVLSRQTVIDTPYASLPLLRQSSALPLVVLFLSSLAIQQRYLIPVVHEFAYHYTGIKQSSWMLCFYWTMATVTLILTTWLWGRTSQGQPFLGEYHEDVLQLLLSLLGLLLGKGLGMPWNFAPLPILAFLGLSLWLSTRMLRYLGIVLFVFLASAFVIFTYRFAGIDHTLILPFPIKSVSLIGFGMTVVGSSALIGLVTGLAIRAPGGFLSNHLKRFDLSGILLAAYALVSMEVEIALIKRESTWAKLIGVHMTEDATVSDHMYSPELAYVTSLATVGLSRMMLYFGMIKASSSWIAITFAIGKAFAIYIDTVHSMRNMHPLSPTDILFDSILFGISFLIMAVPHVFLVPVHVKASTRYQRNISGGPILKAKPRRIIILYACILLPLAIMLAEFAVIEPLVTILRESHNNMSIAGCAVLILGACLCMWGVSLLSMLNHYLPDGGGEKWKKASGFVFLLGVMTCFAFPMFNSVMERGRFRPLNPYKQAAVSIIGRDLVRRTRNRTGGLGVLFSLIATLMAVAGPLELRERRSSSGAKDQSLLIRTTIFSLLFGGGVAWFVTVQLMNEAEVLPLVFTTISSMMVAFLCTITSVLGYFIELENFDDTEQLGNTVLVCFVVFLATAGIPSLLKLSSGHSSLGSNNWLTTYLVICSTFSFLVSVSLGLRQSKDIRTRGFANCFCLLSWFSVLILVLNTLIGARFDEDSESNALFLTVFGTLAAISVLFFLQGESASTGAGRRLVGASKSSSFQLSLPLRRKSRTQFMLSLGTAFVYLVTAIHQIWGKVPLGQSSGLSSDHLLETLRQSTFLSTSR</sequence>